<comment type="caution">
    <text evidence="1">The sequence shown here is derived from an EMBL/GenBank/DDBJ whole genome shotgun (WGS) entry which is preliminary data.</text>
</comment>
<dbReference type="GeneID" id="87871896"/>
<feature type="non-terminal residue" evidence="1">
    <location>
        <position position="1"/>
    </location>
</feature>
<accession>A0AAJ0I0J2</accession>
<protein>
    <submittedName>
        <fullName evidence="1">Uncharacterized protein</fullName>
    </submittedName>
</protein>
<dbReference type="EMBL" id="JAULSX010000008">
    <property type="protein sequence ID" value="KAK3486436.1"/>
    <property type="molecule type" value="Genomic_DNA"/>
</dbReference>
<reference evidence="1 2" key="1">
    <citation type="journal article" date="2023" name="Mol. Phylogenet. Evol.">
        <title>Genome-scale phylogeny and comparative genomics of the fungal order Sordariales.</title>
        <authorList>
            <person name="Hensen N."/>
            <person name="Bonometti L."/>
            <person name="Westerberg I."/>
            <person name="Brannstrom I.O."/>
            <person name="Guillou S."/>
            <person name="Cros-Aarteil S."/>
            <person name="Calhoun S."/>
            <person name="Haridas S."/>
            <person name="Kuo A."/>
            <person name="Mondo S."/>
            <person name="Pangilinan J."/>
            <person name="Riley R."/>
            <person name="LaButti K."/>
            <person name="Andreopoulos B."/>
            <person name="Lipzen A."/>
            <person name="Chen C."/>
            <person name="Yan M."/>
            <person name="Daum C."/>
            <person name="Ng V."/>
            <person name="Clum A."/>
            <person name="Steindorff A."/>
            <person name="Ohm R.A."/>
            <person name="Martin F."/>
            <person name="Silar P."/>
            <person name="Natvig D.O."/>
            <person name="Lalanne C."/>
            <person name="Gautier V."/>
            <person name="Ament-Velasquez S.L."/>
            <person name="Kruys A."/>
            <person name="Hutchinson M.I."/>
            <person name="Powell A.J."/>
            <person name="Barry K."/>
            <person name="Miller A.N."/>
            <person name="Grigoriev I.V."/>
            <person name="Debuchy R."/>
            <person name="Gladieux P."/>
            <person name="Hiltunen Thoren M."/>
            <person name="Johannesson H."/>
        </authorList>
    </citation>
    <scope>NUCLEOTIDE SEQUENCE [LARGE SCALE GENOMIC DNA]</scope>
    <source>
        <strain evidence="1 2">FGSC 10403</strain>
    </source>
</reference>
<keyword evidence="2" id="KW-1185">Reference proteome</keyword>
<dbReference type="AlphaFoldDB" id="A0AAJ0I0J2"/>
<sequence>KRVKGTIKLKGILYIFARFNLGGKNGNFNVRCHAAVVPLFFVGEGTYRIRQGAGR</sequence>
<evidence type="ECO:0000313" key="2">
    <source>
        <dbReference type="Proteomes" id="UP001285908"/>
    </source>
</evidence>
<name>A0AAJ0I0J2_9PEZI</name>
<organism evidence="1 2">
    <name type="scientific">Neurospora hispaniola</name>
    <dbReference type="NCBI Taxonomy" id="588809"/>
    <lineage>
        <taxon>Eukaryota</taxon>
        <taxon>Fungi</taxon>
        <taxon>Dikarya</taxon>
        <taxon>Ascomycota</taxon>
        <taxon>Pezizomycotina</taxon>
        <taxon>Sordariomycetes</taxon>
        <taxon>Sordariomycetidae</taxon>
        <taxon>Sordariales</taxon>
        <taxon>Sordariaceae</taxon>
        <taxon>Neurospora</taxon>
    </lineage>
</organism>
<evidence type="ECO:0000313" key="1">
    <source>
        <dbReference type="EMBL" id="KAK3486436.1"/>
    </source>
</evidence>
<dbReference type="Proteomes" id="UP001285908">
    <property type="component" value="Unassembled WGS sequence"/>
</dbReference>
<proteinExistence type="predicted"/>
<dbReference type="RefSeq" id="XP_062688993.1">
    <property type="nucleotide sequence ID" value="XM_062834274.1"/>
</dbReference>
<gene>
    <name evidence="1" type="ORF">B0T23DRAFT_292232</name>
</gene>
<feature type="non-terminal residue" evidence="1">
    <location>
        <position position="55"/>
    </location>
</feature>